<feature type="region of interest" description="Disordered" evidence="2">
    <location>
        <begin position="105"/>
        <end position="125"/>
    </location>
</feature>
<sequence>ETNRGEQGDIAPPDLGLSSPTSPPIFPNLVPLDLELPFPDLATSPSPSPPITDSSSSRLEPGGFSSPTSKESDHINCSRFSDKWHCHGKGEAAFADELGHFNTSKRASQVKDRKRATNTVNHQPKRRRVSQNIADKKHLDTNGRKLGMKICTEDQQKNNSVEPKGMSTKLRTEDRTSGSSTKRWDHSKNHTYQYRRLNRRNEKKEVVLLDDEDTELLDDEDTEPSKSVDVEIVNIWDKSQIYYPSRTDPETVELTYSDIKCLDPEVFLKSPVINFYIQ</sequence>
<proteinExistence type="predicted"/>
<feature type="region of interest" description="Disordered" evidence="2">
    <location>
        <begin position="1"/>
        <end position="75"/>
    </location>
</feature>
<reference evidence="4" key="2">
    <citation type="journal article" date="2017" name="Nat. Plants">
        <title>The Aegilops tauschii genome reveals multiple impacts of transposons.</title>
        <authorList>
            <person name="Zhao G."/>
            <person name="Zou C."/>
            <person name="Li K."/>
            <person name="Wang K."/>
            <person name="Li T."/>
            <person name="Gao L."/>
            <person name="Zhang X."/>
            <person name="Wang H."/>
            <person name="Yang Z."/>
            <person name="Liu X."/>
            <person name="Jiang W."/>
            <person name="Mao L."/>
            <person name="Kong X."/>
            <person name="Jiao Y."/>
            <person name="Jia J."/>
        </authorList>
    </citation>
    <scope>NUCLEOTIDE SEQUENCE [LARGE SCALE GENOMIC DNA]</scope>
    <source>
        <strain evidence="4">cv. AL8/78</strain>
    </source>
</reference>
<evidence type="ECO:0000313" key="4">
    <source>
        <dbReference type="Proteomes" id="UP000015105"/>
    </source>
</evidence>
<dbReference type="Gramene" id="AET3Gv20667100.12">
    <property type="protein sequence ID" value="AET3Gv20667100.12"/>
    <property type="gene ID" value="AET3Gv20667100"/>
</dbReference>
<feature type="compositionally biased region" description="Basic and acidic residues" evidence="2">
    <location>
        <begin position="170"/>
        <end position="186"/>
    </location>
</feature>
<protein>
    <submittedName>
        <fullName evidence="3">Uncharacterized protein</fullName>
    </submittedName>
</protein>
<reference evidence="3" key="5">
    <citation type="journal article" date="2021" name="G3 (Bethesda)">
        <title>Aegilops tauschii genome assembly Aet v5.0 features greater sequence contiguity and improved annotation.</title>
        <authorList>
            <person name="Wang L."/>
            <person name="Zhu T."/>
            <person name="Rodriguez J.C."/>
            <person name="Deal K.R."/>
            <person name="Dubcovsky J."/>
            <person name="McGuire P.E."/>
            <person name="Lux T."/>
            <person name="Spannagl M."/>
            <person name="Mayer K.F.X."/>
            <person name="Baldrich P."/>
            <person name="Meyers B.C."/>
            <person name="Huo N."/>
            <person name="Gu Y.Q."/>
            <person name="Zhou H."/>
            <person name="Devos K.M."/>
            <person name="Bennetzen J.L."/>
            <person name="Unver T."/>
            <person name="Budak H."/>
            <person name="Gulick P.J."/>
            <person name="Galiba G."/>
            <person name="Kalapos B."/>
            <person name="Nelson D.R."/>
            <person name="Li P."/>
            <person name="You F.M."/>
            <person name="Luo M.C."/>
            <person name="Dvorak J."/>
        </authorList>
    </citation>
    <scope>NUCLEOTIDE SEQUENCE [LARGE SCALE GENOMIC DNA]</scope>
    <source>
        <strain evidence="3">cv. AL8/78</strain>
    </source>
</reference>
<dbReference type="AlphaFoldDB" id="A0A453FFV1"/>
<dbReference type="PANTHER" id="PTHR46915">
    <property type="entry name" value="UBIQUITIN-LIKE PROTEASE 4-RELATED"/>
    <property type="match status" value="1"/>
</dbReference>
<evidence type="ECO:0000313" key="3">
    <source>
        <dbReference type="EnsemblPlants" id="AET3Gv20667100.12"/>
    </source>
</evidence>
<reference evidence="3" key="4">
    <citation type="submission" date="2019-03" db="UniProtKB">
        <authorList>
            <consortium name="EnsemblPlants"/>
        </authorList>
    </citation>
    <scope>IDENTIFICATION</scope>
</reference>
<keyword evidence="1" id="KW-0788">Thiol protease</keyword>
<keyword evidence="1" id="KW-0378">Hydrolase</keyword>
<dbReference type="Proteomes" id="UP000015105">
    <property type="component" value="Chromosome 3D"/>
</dbReference>
<feature type="region of interest" description="Disordered" evidence="2">
    <location>
        <begin position="155"/>
        <end position="186"/>
    </location>
</feature>
<dbReference type="Gene3D" id="1.10.418.20">
    <property type="match status" value="1"/>
</dbReference>
<reference evidence="4" key="1">
    <citation type="journal article" date="2014" name="Science">
        <title>Ancient hybridizations among the ancestral genomes of bread wheat.</title>
        <authorList>
            <consortium name="International Wheat Genome Sequencing Consortium,"/>
            <person name="Marcussen T."/>
            <person name="Sandve S.R."/>
            <person name="Heier L."/>
            <person name="Spannagl M."/>
            <person name="Pfeifer M."/>
            <person name="Jakobsen K.S."/>
            <person name="Wulff B.B."/>
            <person name="Steuernagel B."/>
            <person name="Mayer K.F."/>
            <person name="Olsen O.A."/>
        </authorList>
    </citation>
    <scope>NUCLEOTIDE SEQUENCE [LARGE SCALE GENOMIC DNA]</scope>
    <source>
        <strain evidence="4">cv. AL8/78</strain>
    </source>
</reference>
<name>A0A453FFV1_AEGTS</name>
<evidence type="ECO:0000256" key="2">
    <source>
        <dbReference type="SAM" id="MobiDB-lite"/>
    </source>
</evidence>
<accession>A0A453FFV1</accession>
<keyword evidence="4" id="KW-1185">Reference proteome</keyword>
<keyword evidence="1" id="KW-0645">Protease</keyword>
<reference evidence="3" key="3">
    <citation type="journal article" date="2017" name="Nature">
        <title>Genome sequence of the progenitor of the wheat D genome Aegilops tauschii.</title>
        <authorList>
            <person name="Luo M.C."/>
            <person name="Gu Y.Q."/>
            <person name="Puiu D."/>
            <person name="Wang H."/>
            <person name="Twardziok S.O."/>
            <person name="Deal K.R."/>
            <person name="Huo N."/>
            <person name="Zhu T."/>
            <person name="Wang L."/>
            <person name="Wang Y."/>
            <person name="McGuire P.E."/>
            <person name="Liu S."/>
            <person name="Long H."/>
            <person name="Ramasamy R.K."/>
            <person name="Rodriguez J.C."/>
            <person name="Van S.L."/>
            <person name="Yuan L."/>
            <person name="Wang Z."/>
            <person name="Xia Z."/>
            <person name="Xiao L."/>
            <person name="Anderson O.D."/>
            <person name="Ouyang S."/>
            <person name="Liang Y."/>
            <person name="Zimin A.V."/>
            <person name="Pertea G."/>
            <person name="Qi P."/>
            <person name="Bennetzen J.L."/>
            <person name="Dai X."/>
            <person name="Dawson M.W."/>
            <person name="Muller H.G."/>
            <person name="Kugler K."/>
            <person name="Rivarola-Duarte L."/>
            <person name="Spannagl M."/>
            <person name="Mayer K.F.X."/>
            <person name="Lu F.H."/>
            <person name="Bevan M.W."/>
            <person name="Leroy P."/>
            <person name="Li P."/>
            <person name="You F.M."/>
            <person name="Sun Q."/>
            <person name="Liu Z."/>
            <person name="Lyons E."/>
            <person name="Wicker T."/>
            <person name="Salzberg S.L."/>
            <person name="Devos K.M."/>
            <person name="Dvorak J."/>
        </authorList>
    </citation>
    <scope>NUCLEOTIDE SEQUENCE [LARGE SCALE GENOMIC DNA]</scope>
    <source>
        <strain evidence="3">cv. AL8/78</strain>
    </source>
</reference>
<dbReference type="PANTHER" id="PTHR46915:SF2">
    <property type="entry name" value="UBIQUITIN-LIKE PROTEASE 4"/>
    <property type="match status" value="1"/>
</dbReference>
<evidence type="ECO:0000256" key="1">
    <source>
        <dbReference type="ARBA" id="ARBA00022807"/>
    </source>
</evidence>
<dbReference type="EnsemblPlants" id="AET3Gv20667100.12">
    <property type="protein sequence ID" value="AET3Gv20667100.12"/>
    <property type="gene ID" value="AET3Gv20667100"/>
</dbReference>
<dbReference type="GO" id="GO:0008234">
    <property type="term" value="F:cysteine-type peptidase activity"/>
    <property type="evidence" value="ECO:0007669"/>
    <property type="project" value="UniProtKB-KW"/>
</dbReference>
<organism evidence="3 4">
    <name type="scientific">Aegilops tauschii subsp. strangulata</name>
    <name type="common">Goatgrass</name>
    <dbReference type="NCBI Taxonomy" id="200361"/>
    <lineage>
        <taxon>Eukaryota</taxon>
        <taxon>Viridiplantae</taxon>
        <taxon>Streptophyta</taxon>
        <taxon>Embryophyta</taxon>
        <taxon>Tracheophyta</taxon>
        <taxon>Spermatophyta</taxon>
        <taxon>Magnoliopsida</taxon>
        <taxon>Liliopsida</taxon>
        <taxon>Poales</taxon>
        <taxon>Poaceae</taxon>
        <taxon>BOP clade</taxon>
        <taxon>Pooideae</taxon>
        <taxon>Triticodae</taxon>
        <taxon>Triticeae</taxon>
        <taxon>Triticinae</taxon>
        <taxon>Aegilops</taxon>
    </lineage>
</organism>